<dbReference type="InterPro" id="IPR050053">
    <property type="entry name" value="ATPase_alpha/beta_chains"/>
</dbReference>
<gene>
    <name evidence="12" type="primary">atpD</name>
    <name evidence="15" type="ORF">THC_0513</name>
</gene>
<dbReference type="PROSITE" id="PS00152">
    <property type="entry name" value="ATPASE_ALPHA_BETA"/>
    <property type="match status" value="1"/>
</dbReference>
<dbReference type="SUPFAM" id="SSF47917">
    <property type="entry name" value="C-terminal domain of alpha and beta subunits of F1 ATP synthase"/>
    <property type="match status" value="1"/>
</dbReference>
<dbReference type="Pfam" id="PF00006">
    <property type="entry name" value="ATP-synt_ab"/>
    <property type="match status" value="1"/>
</dbReference>
<dbReference type="GO" id="GO:0005524">
    <property type="term" value="F:ATP binding"/>
    <property type="evidence" value="ECO:0007669"/>
    <property type="project" value="UniProtKB-UniRule"/>
</dbReference>
<dbReference type="AlphaFoldDB" id="A0A0U4W173"/>
<dbReference type="PANTHER" id="PTHR15184">
    <property type="entry name" value="ATP SYNTHASE"/>
    <property type="match status" value="1"/>
</dbReference>
<dbReference type="PANTHER" id="PTHR15184:SF71">
    <property type="entry name" value="ATP SYNTHASE SUBUNIT BETA, MITOCHONDRIAL"/>
    <property type="match status" value="1"/>
</dbReference>
<evidence type="ECO:0000256" key="8">
    <source>
        <dbReference type="ARBA" id="ARBA00023065"/>
    </source>
</evidence>
<comment type="catalytic activity">
    <reaction evidence="12">
        <text>ATP + H2O + 4 H(+)(in) = ADP + phosphate + 5 H(+)(out)</text>
        <dbReference type="Rhea" id="RHEA:57720"/>
        <dbReference type="ChEBI" id="CHEBI:15377"/>
        <dbReference type="ChEBI" id="CHEBI:15378"/>
        <dbReference type="ChEBI" id="CHEBI:30616"/>
        <dbReference type="ChEBI" id="CHEBI:43474"/>
        <dbReference type="ChEBI" id="CHEBI:456216"/>
        <dbReference type="EC" id="7.1.2.2"/>
    </reaction>
</comment>
<dbReference type="SUPFAM" id="SSF50615">
    <property type="entry name" value="N-terminal domain of alpha and beta subunits of F1 ATP synthase"/>
    <property type="match status" value="1"/>
</dbReference>
<dbReference type="CDD" id="cd18110">
    <property type="entry name" value="ATP-synt_F1_beta_C"/>
    <property type="match status" value="1"/>
</dbReference>
<evidence type="ECO:0000256" key="1">
    <source>
        <dbReference type="ARBA" id="ARBA00004170"/>
    </source>
</evidence>
<reference evidence="16" key="2">
    <citation type="journal article" date="2016" name="Int. J. Syst. Evol. Microbiol.">
        <title>Caldimicrobium thiodismutans sp. nov., a sulfur-disproportionating bacterium isolated from a hot spring.</title>
        <authorList>
            <person name="Kojima H."/>
            <person name="Umezawa K."/>
            <person name="Fukui M."/>
        </authorList>
    </citation>
    <scope>NUCLEOTIDE SEQUENCE [LARGE SCALE GENOMIC DNA]</scope>
    <source>
        <strain evidence="16">TF1</strain>
    </source>
</reference>
<dbReference type="Gene3D" id="2.40.10.170">
    <property type="match status" value="1"/>
</dbReference>
<evidence type="ECO:0000313" key="16">
    <source>
        <dbReference type="Proteomes" id="UP000068196"/>
    </source>
</evidence>
<name>A0A0U4W173_9BACT</name>
<dbReference type="GO" id="GO:0005886">
    <property type="term" value="C:plasma membrane"/>
    <property type="evidence" value="ECO:0007669"/>
    <property type="project" value="UniProtKB-SubCell"/>
</dbReference>
<sequence length="456" mass="51341">MEATYKGYIRAIHGHIIEAFFPENIPPIRSILFHKNEKTEHLFEVETHLDHQRVLALSLGHTEGLKRGLPLYTYNNPLLFPVGESLLGRVLNFKGDPLDGKAPLKEVSYISIYKPQQDYFESIAIKGIMEIGIKIIDLLSPFPQGGKVGLFGGAGVGKTVLLMEFIYKIARYYQGVSVFCGVGERMREGHELIVEMDNLGVLDKSVIILGQMQEAPGIRFRTPLSAITVAEYFRDSGRDVLFIVDNIYRFVQAGCEVSMLLGRFPSRVGYQPTLALEMAEIQDRLISTEKGNITSVQAIYVPADDITDPGCASVFPYLDTVVMLSRSMASQGLYPAVDPLGSSSKLLNPEIIGERHYQIALEVREHFARYRELKDIIALMGIEELSHQDRLIVKRARRLERFLTQPFFTMEEFTGRSGVHVPLEETLKGCEIILSGKMDKFPEEAFYMRGGIEEIL</sequence>
<evidence type="ECO:0000256" key="3">
    <source>
        <dbReference type="ARBA" id="ARBA00022448"/>
    </source>
</evidence>
<dbReference type="GO" id="GO:0046933">
    <property type="term" value="F:proton-transporting ATP synthase activity, rotational mechanism"/>
    <property type="evidence" value="ECO:0007669"/>
    <property type="project" value="UniProtKB-UniRule"/>
</dbReference>
<dbReference type="InterPro" id="IPR020003">
    <property type="entry name" value="ATPase_a/bsu_AS"/>
</dbReference>
<dbReference type="EC" id="7.1.2.2" evidence="12"/>
<protein>
    <recommendedName>
        <fullName evidence="12">ATP synthase subunit beta</fullName>
        <ecNumber evidence="12">7.1.2.2</ecNumber>
    </recommendedName>
    <alternativeName>
        <fullName evidence="12">ATP synthase F1 sector subunit beta</fullName>
    </alternativeName>
    <alternativeName>
        <fullName evidence="12">F-ATPase subunit beta</fullName>
    </alternativeName>
</protein>
<feature type="binding site" evidence="12">
    <location>
        <begin position="152"/>
        <end position="159"/>
    </location>
    <ligand>
        <name>ATP</name>
        <dbReference type="ChEBI" id="CHEBI:30616"/>
    </ligand>
</feature>
<dbReference type="HAMAP" id="MF_01347">
    <property type="entry name" value="ATP_synth_beta_bact"/>
    <property type="match status" value="1"/>
</dbReference>
<dbReference type="Pfam" id="PF22919">
    <property type="entry name" value="ATP-synt_VA_C"/>
    <property type="match status" value="1"/>
</dbReference>
<dbReference type="OrthoDB" id="9801639at2"/>
<keyword evidence="3 12" id="KW-0813">Transport</keyword>
<evidence type="ECO:0000259" key="14">
    <source>
        <dbReference type="Pfam" id="PF22919"/>
    </source>
</evidence>
<keyword evidence="7 12" id="KW-1278">Translocase</keyword>
<evidence type="ECO:0000256" key="7">
    <source>
        <dbReference type="ARBA" id="ARBA00022967"/>
    </source>
</evidence>
<feature type="domain" description="ATP synthase A/B type C-terminal" evidence="14">
    <location>
        <begin position="350"/>
        <end position="414"/>
    </location>
</feature>
<evidence type="ECO:0000256" key="6">
    <source>
        <dbReference type="ARBA" id="ARBA00022840"/>
    </source>
</evidence>
<evidence type="ECO:0000259" key="13">
    <source>
        <dbReference type="Pfam" id="PF00006"/>
    </source>
</evidence>
<keyword evidence="6 12" id="KW-0067">ATP-binding</keyword>
<dbReference type="SUPFAM" id="SSF52540">
    <property type="entry name" value="P-loop containing nucleoside triphosphate hydrolases"/>
    <property type="match status" value="1"/>
</dbReference>
<reference evidence="15 16" key="1">
    <citation type="journal article" date="2016" name="Int. J. Syst. Evol. Microbiol.">
        <title>Caldimicrobium thiodismutans sp. nov., a sulfur-disproportionating bacterium isolated from a hot spring, and emended description of the genus Caldimicrobium.</title>
        <authorList>
            <person name="Kojima H."/>
            <person name="Umezawa K."/>
            <person name="Fukui M."/>
        </authorList>
    </citation>
    <scope>NUCLEOTIDE SEQUENCE [LARGE SCALE GENOMIC DNA]</scope>
    <source>
        <strain evidence="15 16">TF1</strain>
    </source>
</reference>
<dbReference type="PATRIC" id="fig|1653476.3.peg.528"/>
<comment type="similarity">
    <text evidence="2 12">Belongs to the ATPase alpha/beta chains family.</text>
</comment>
<dbReference type="InterPro" id="IPR027417">
    <property type="entry name" value="P-loop_NTPase"/>
</dbReference>
<dbReference type="Proteomes" id="UP000068196">
    <property type="component" value="Chromosome"/>
</dbReference>
<keyword evidence="16" id="KW-1185">Reference proteome</keyword>
<dbReference type="EMBL" id="AP014945">
    <property type="protein sequence ID" value="BAU22907.1"/>
    <property type="molecule type" value="Genomic_DNA"/>
</dbReference>
<dbReference type="FunFam" id="1.10.1140.10:FF:000005">
    <property type="entry name" value="ATP synthase subunit beta"/>
    <property type="match status" value="1"/>
</dbReference>
<keyword evidence="9 12" id="KW-0472">Membrane</keyword>
<keyword evidence="12" id="KW-1003">Cell membrane</keyword>
<dbReference type="Gene3D" id="3.40.50.300">
    <property type="entry name" value="P-loop containing nucleotide triphosphate hydrolases"/>
    <property type="match status" value="1"/>
</dbReference>
<evidence type="ECO:0000256" key="4">
    <source>
        <dbReference type="ARBA" id="ARBA00022741"/>
    </source>
</evidence>
<dbReference type="RefSeq" id="WP_068512883.1">
    <property type="nucleotide sequence ID" value="NZ_AP014945.1"/>
</dbReference>
<dbReference type="InterPro" id="IPR055190">
    <property type="entry name" value="ATP-synt_VA_C"/>
</dbReference>
<comment type="function">
    <text evidence="12">Produces ATP from ADP in the presence of a proton gradient across the membrane. The catalytic sites are hosted primarily by the beta subunits.</text>
</comment>
<keyword evidence="10 12" id="KW-0139">CF(1)</keyword>
<organism evidence="15 16">
    <name type="scientific">Caldimicrobium thiodismutans</name>
    <dbReference type="NCBI Taxonomy" id="1653476"/>
    <lineage>
        <taxon>Bacteria</taxon>
        <taxon>Pseudomonadati</taxon>
        <taxon>Thermodesulfobacteriota</taxon>
        <taxon>Thermodesulfobacteria</taxon>
        <taxon>Thermodesulfobacteriales</taxon>
        <taxon>Thermodesulfobacteriaceae</taxon>
        <taxon>Caldimicrobium</taxon>
    </lineage>
</organism>
<keyword evidence="8 12" id="KW-0406">Ion transport</keyword>
<dbReference type="NCBIfam" id="TIGR01039">
    <property type="entry name" value="atpD"/>
    <property type="match status" value="1"/>
</dbReference>
<proteinExistence type="inferred from homology"/>
<evidence type="ECO:0000256" key="9">
    <source>
        <dbReference type="ARBA" id="ARBA00023136"/>
    </source>
</evidence>
<evidence type="ECO:0000256" key="5">
    <source>
        <dbReference type="ARBA" id="ARBA00022781"/>
    </source>
</evidence>
<evidence type="ECO:0000256" key="2">
    <source>
        <dbReference type="ARBA" id="ARBA00008936"/>
    </source>
</evidence>
<dbReference type="Gene3D" id="1.10.1140.10">
    <property type="entry name" value="Bovine Mitochondrial F1-atpase, Atp Synthase Beta Chain, Chain D, domain 3"/>
    <property type="match status" value="1"/>
</dbReference>
<dbReference type="InterPro" id="IPR000194">
    <property type="entry name" value="ATPase_F1/V1/A1_a/bsu_nucl-bd"/>
</dbReference>
<dbReference type="InterPro" id="IPR005722">
    <property type="entry name" value="ATP_synth_F1_bsu"/>
</dbReference>
<evidence type="ECO:0000256" key="10">
    <source>
        <dbReference type="ARBA" id="ARBA00023196"/>
    </source>
</evidence>
<evidence type="ECO:0000256" key="11">
    <source>
        <dbReference type="ARBA" id="ARBA00023310"/>
    </source>
</evidence>
<dbReference type="KEGG" id="cthi:THC_0513"/>
<keyword evidence="11 12" id="KW-0066">ATP synthesis</keyword>
<dbReference type="STRING" id="1653476.THC_0513"/>
<keyword evidence="5 12" id="KW-0375">Hydrogen ion transport</keyword>
<evidence type="ECO:0000313" key="15">
    <source>
        <dbReference type="EMBL" id="BAU22907.1"/>
    </source>
</evidence>
<dbReference type="GO" id="GO:0045259">
    <property type="term" value="C:proton-transporting ATP synthase complex"/>
    <property type="evidence" value="ECO:0007669"/>
    <property type="project" value="UniProtKB-KW"/>
</dbReference>
<comment type="subcellular location">
    <subcellularLocation>
        <location evidence="12">Cell membrane</location>
        <topology evidence="12">Peripheral membrane protein</topology>
    </subcellularLocation>
    <subcellularLocation>
        <location evidence="1">Membrane</location>
        <topology evidence="1">Peripheral membrane protein</topology>
    </subcellularLocation>
</comment>
<feature type="domain" description="ATPase F1/V1/A1 complex alpha/beta subunit nucleotide-binding" evidence="13">
    <location>
        <begin position="132"/>
        <end position="344"/>
    </location>
</feature>
<dbReference type="InterPro" id="IPR036121">
    <property type="entry name" value="ATPase_F1/V1/A1_a/bsu_N_sf"/>
</dbReference>
<accession>A0A0U4W173</accession>
<evidence type="ECO:0000256" key="12">
    <source>
        <dbReference type="HAMAP-Rule" id="MF_01347"/>
    </source>
</evidence>
<keyword evidence="4 12" id="KW-0547">Nucleotide-binding</keyword>
<dbReference type="InterPro" id="IPR024034">
    <property type="entry name" value="ATPase_F1/V1_b/a_C"/>
</dbReference>